<feature type="chain" id="PRO_5018378526" description="C-C motif chemokine" evidence="4">
    <location>
        <begin position="27"/>
        <end position="92"/>
    </location>
</feature>
<comment type="subcellular location">
    <subcellularLocation>
        <location evidence="4">Secreted</location>
    </subcellularLocation>
</comment>
<dbReference type="PANTHER" id="PTHR12015">
    <property type="entry name" value="SMALL INDUCIBLE CYTOKINE A"/>
    <property type="match status" value="1"/>
</dbReference>
<name>A0A3Q2DSQ1_CYPVA</name>
<evidence type="ECO:0000256" key="3">
    <source>
        <dbReference type="ARBA" id="ARBA00023157"/>
    </source>
</evidence>
<dbReference type="GeneID" id="107092314"/>
<keyword evidence="4" id="KW-0732">Signal</keyword>
<comment type="similarity">
    <text evidence="1 4">Belongs to the intercrine beta (chemokine CC) family.</text>
</comment>
<dbReference type="PROSITE" id="PS00472">
    <property type="entry name" value="SMALL_CYTOKINES_CC"/>
    <property type="match status" value="1"/>
</dbReference>
<sequence>MASIKVSVMAGTLFTLCVILGTSAHAAYVCCRRYMRGILPFSDITGFSEQKNYELCSINAIIFHTKQGKICANPDLEWVKDYIKRIKSMVQR</sequence>
<keyword evidence="4" id="KW-0964">Secreted</keyword>
<dbReference type="Proteomes" id="UP000265020">
    <property type="component" value="Unassembled WGS sequence"/>
</dbReference>
<organism evidence="6 7">
    <name type="scientific">Cyprinodon variegatus</name>
    <name type="common">Sheepshead minnow</name>
    <dbReference type="NCBI Taxonomy" id="28743"/>
    <lineage>
        <taxon>Eukaryota</taxon>
        <taxon>Metazoa</taxon>
        <taxon>Chordata</taxon>
        <taxon>Craniata</taxon>
        <taxon>Vertebrata</taxon>
        <taxon>Euteleostomi</taxon>
        <taxon>Actinopterygii</taxon>
        <taxon>Neopterygii</taxon>
        <taxon>Teleostei</taxon>
        <taxon>Neoteleostei</taxon>
        <taxon>Acanthomorphata</taxon>
        <taxon>Ovalentaria</taxon>
        <taxon>Atherinomorphae</taxon>
        <taxon>Cyprinodontiformes</taxon>
        <taxon>Cyprinodontidae</taxon>
        <taxon>Cyprinodon</taxon>
    </lineage>
</organism>
<dbReference type="Pfam" id="PF00048">
    <property type="entry name" value="IL8"/>
    <property type="match status" value="1"/>
</dbReference>
<dbReference type="Ensembl" id="ENSCVAT00000008422.1">
    <property type="protein sequence ID" value="ENSCVAP00000022783.1"/>
    <property type="gene ID" value="ENSCVAG00000005677.1"/>
</dbReference>
<dbReference type="STRING" id="28743.ENSCVAP00000022783"/>
<dbReference type="PANTHER" id="PTHR12015:SF190">
    <property type="entry name" value="C-C MOTIF CHEMOKINE"/>
    <property type="match status" value="1"/>
</dbReference>
<dbReference type="GeneTree" id="ENSGT00940000177308"/>
<dbReference type="KEGG" id="cvg:107092314"/>
<dbReference type="InterPro" id="IPR000827">
    <property type="entry name" value="Chemokine_CC_CS"/>
</dbReference>
<accession>A0A3Q2DSQ1</accession>
<dbReference type="CDD" id="cd00169">
    <property type="entry name" value="Chemokine"/>
    <property type="match status" value="1"/>
</dbReference>
<keyword evidence="2 4" id="KW-0202">Cytokine</keyword>
<dbReference type="RefSeq" id="XP_015242184.1">
    <property type="nucleotide sequence ID" value="XM_015386698.1"/>
</dbReference>
<keyword evidence="3" id="KW-1015">Disulfide bond</keyword>
<dbReference type="SMART" id="SM00199">
    <property type="entry name" value="SCY"/>
    <property type="match status" value="1"/>
</dbReference>
<dbReference type="GO" id="GO:0005615">
    <property type="term" value="C:extracellular space"/>
    <property type="evidence" value="ECO:0007669"/>
    <property type="project" value="UniProtKB-KW"/>
</dbReference>
<evidence type="ECO:0000256" key="2">
    <source>
        <dbReference type="ARBA" id="ARBA00022514"/>
    </source>
</evidence>
<dbReference type="SUPFAM" id="SSF54117">
    <property type="entry name" value="Interleukin 8-like chemokines"/>
    <property type="match status" value="1"/>
</dbReference>
<evidence type="ECO:0000256" key="4">
    <source>
        <dbReference type="RuleBase" id="RU361150"/>
    </source>
</evidence>
<evidence type="ECO:0000313" key="6">
    <source>
        <dbReference type="Ensembl" id="ENSCVAP00000022783.1"/>
    </source>
</evidence>
<dbReference type="GO" id="GO:0008009">
    <property type="term" value="F:chemokine activity"/>
    <property type="evidence" value="ECO:0007669"/>
    <property type="project" value="InterPro"/>
</dbReference>
<evidence type="ECO:0000313" key="7">
    <source>
        <dbReference type="Proteomes" id="UP000265020"/>
    </source>
</evidence>
<feature type="domain" description="Chemokine interleukin-8-like" evidence="5">
    <location>
        <begin position="27"/>
        <end position="86"/>
    </location>
</feature>
<evidence type="ECO:0000256" key="1">
    <source>
        <dbReference type="ARBA" id="ARBA00010868"/>
    </source>
</evidence>
<reference evidence="6" key="1">
    <citation type="submission" date="2025-08" db="UniProtKB">
        <authorList>
            <consortium name="Ensembl"/>
        </authorList>
    </citation>
    <scope>IDENTIFICATION</scope>
</reference>
<dbReference type="OrthoDB" id="8870994at2759"/>
<reference evidence="6" key="2">
    <citation type="submission" date="2025-09" db="UniProtKB">
        <authorList>
            <consortium name="Ensembl"/>
        </authorList>
    </citation>
    <scope>IDENTIFICATION</scope>
</reference>
<dbReference type="OMA" id="HFIIRIT"/>
<keyword evidence="4" id="KW-0145">Chemotaxis</keyword>
<protein>
    <recommendedName>
        <fullName evidence="4">C-C motif chemokine</fullName>
    </recommendedName>
</protein>
<dbReference type="AlphaFoldDB" id="A0A3Q2DSQ1"/>
<dbReference type="Gene3D" id="2.40.50.40">
    <property type="match status" value="1"/>
</dbReference>
<dbReference type="InterPro" id="IPR039809">
    <property type="entry name" value="Chemokine_b/g/d"/>
</dbReference>
<proteinExistence type="inferred from homology"/>
<evidence type="ECO:0000259" key="5">
    <source>
        <dbReference type="SMART" id="SM00199"/>
    </source>
</evidence>
<dbReference type="GO" id="GO:0006955">
    <property type="term" value="P:immune response"/>
    <property type="evidence" value="ECO:0007669"/>
    <property type="project" value="InterPro"/>
</dbReference>
<keyword evidence="7" id="KW-1185">Reference proteome</keyword>
<feature type="signal peptide" evidence="4">
    <location>
        <begin position="1"/>
        <end position="26"/>
    </location>
</feature>
<dbReference type="InterPro" id="IPR001811">
    <property type="entry name" value="Chemokine_IL8-like_dom"/>
</dbReference>
<dbReference type="InterPro" id="IPR036048">
    <property type="entry name" value="Interleukin_8-like_sf"/>
</dbReference>